<keyword evidence="1" id="KW-0472">Membrane</keyword>
<name>A0ABX1SPJ1_9PSEU</name>
<feature type="transmembrane region" description="Helical" evidence="1">
    <location>
        <begin position="42"/>
        <end position="60"/>
    </location>
</feature>
<keyword evidence="3" id="KW-1185">Reference proteome</keyword>
<dbReference type="EMBL" id="JAAXLA010000118">
    <property type="protein sequence ID" value="NMI02059.1"/>
    <property type="molecule type" value="Genomic_DNA"/>
</dbReference>
<dbReference type="RefSeq" id="WP_169385565.1">
    <property type="nucleotide sequence ID" value="NZ_JAAXLA010000118.1"/>
</dbReference>
<feature type="transmembrane region" description="Helical" evidence="1">
    <location>
        <begin position="12"/>
        <end position="30"/>
    </location>
</feature>
<accession>A0ABX1SPJ1</accession>
<dbReference type="InterPro" id="IPR021218">
    <property type="entry name" value="DUF2784"/>
</dbReference>
<evidence type="ECO:0000313" key="2">
    <source>
        <dbReference type="EMBL" id="NMI02059.1"/>
    </source>
</evidence>
<evidence type="ECO:0000313" key="3">
    <source>
        <dbReference type="Proteomes" id="UP000820669"/>
    </source>
</evidence>
<keyword evidence="1" id="KW-0812">Transmembrane</keyword>
<sequence>MAYQVLAELTMATHFAFLVFLALGGFLAWWRRWLIVPHIGAVIWGLLAVTVGVTCPLTDVEDWARRRAGEQGLPRGFIDTYLTGVVYPAHAVVGIRTAMAAAIALSWIGLLVLVVRRRRARRATPVRLAATGRRSRT</sequence>
<gene>
    <name evidence="2" type="ORF">HF526_32905</name>
</gene>
<feature type="transmembrane region" description="Helical" evidence="1">
    <location>
        <begin position="95"/>
        <end position="115"/>
    </location>
</feature>
<keyword evidence="1" id="KW-1133">Transmembrane helix</keyword>
<comment type="caution">
    <text evidence="2">The sequence shown here is derived from an EMBL/GenBank/DDBJ whole genome shotgun (WGS) entry which is preliminary data.</text>
</comment>
<dbReference type="Pfam" id="PF10861">
    <property type="entry name" value="DUF2784"/>
    <property type="match status" value="1"/>
</dbReference>
<organism evidence="2 3">
    <name type="scientific">Pseudonocardia acidicola</name>
    <dbReference type="NCBI Taxonomy" id="2724939"/>
    <lineage>
        <taxon>Bacteria</taxon>
        <taxon>Bacillati</taxon>
        <taxon>Actinomycetota</taxon>
        <taxon>Actinomycetes</taxon>
        <taxon>Pseudonocardiales</taxon>
        <taxon>Pseudonocardiaceae</taxon>
        <taxon>Pseudonocardia</taxon>
    </lineage>
</organism>
<reference evidence="2 3" key="1">
    <citation type="submission" date="2020-04" db="EMBL/GenBank/DDBJ databases">
        <authorList>
            <person name="Klaysubun C."/>
            <person name="Duangmal K."/>
            <person name="Lipun K."/>
        </authorList>
    </citation>
    <scope>NUCLEOTIDE SEQUENCE [LARGE SCALE GENOMIC DNA]</scope>
    <source>
        <strain evidence="2 3">K10HN5</strain>
    </source>
</reference>
<proteinExistence type="predicted"/>
<dbReference type="Proteomes" id="UP000820669">
    <property type="component" value="Unassembled WGS sequence"/>
</dbReference>
<evidence type="ECO:0000256" key="1">
    <source>
        <dbReference type="SAM" id="Phobius"/>
    </source>
</evidence>
<protein>
    <submittedName>
        <fullName evidence="2">DUF2784 domain-containing protein</fullName>
    </submittedName>
</protein>